<evidence type="ECO:0000313" key="3">
    <source>
        <dbReference type="Proteomes" id="UP001216510"/>
    </source>
</evidence>
<dbReference type="InterPro" id="IPR035412">
    <property type="entry name" value="Terminase_L_N"/>
</dbReference>
<dbReference type="Gene3D" id="3.40.50.300">
    <property type="entry name" value="P-loop containing nucleotide triphosphate hydrolases"/>
    <property type="match status" value="1"/>
</dbReference>
<sequence length="422" mass="47776">MNIECPEKLHFLFTPARYKVARGGRGSGKSWGFARALIVRALQKTTRILCTREVQKSIQQSVHQLLSDQIASLGVAEKFEVLDKEIRCLTNGSCFYFAGLSDVTATTLKSFEGVDICWCEEAQAITEKSWKTLVPTIRKAGSEIWVTYNPELETDPTHERFVTNPPPDCVSVLMNYSDNPWFPDVLEQERLHAKATMRPEDYGHVWEGQCKPAVEGAIYFEAMSATVAAGRIREVPHDGSLKTHVIFDLGMADSMTLILVQKVASELRVIHYIEGTQRILADYSQELRSLRLDDQPMNWGSVYLPHDGFHTRHQTGKDDATVLRGLGWTVAQIPNMAVNTGIDRAREVFPRVYFHKARTERLVECLKRYRWNISQKTGEGAHPLHDQYSHGADAFRYMAIVADQLSNEEWGGTLNMPRLGYA</sequence>
<evidence type="ECO:0000259" key="1">
    <source>
        <dbReference type="Pfam" id="PF04466"/>
    </source>
</evidence>
<dbReference type="InterPro" id="IPR027417">
    <property type="entry name" value="P-loop_NTPase"/>
</dbReference>
<protein>
    <submittedName>
        <fullName evidence="2">PBSX family phage terminase large subunit</fullName>
    </submittedName>
</protein>
<name>A0ABY8BG33_9BURK</name>
<evidence type="ECO:0000313" key="2">
    <source>
        <dbReference type="EMBL" id="WEF34872.1"/>
    </source>
</evidence>
<dbReference type="InterPro" id="IPR006437">
    <property type="entry name" value="Phage_terminase_lsu"/>
</dbReference>
<dbReference type="EMBL" id="CP119083">
    <property type="protein sequence ID" value="WEF34872.1"/>
    <property type="molecule type" value="Genomic_DNA"/>
</dbReference>
<dbReference type="RefSeq" id="WP_277417543.1">
    <property type="nucleotide sequence ID" value="NZ_CP119083.1"/>
</dbReference>
<dbReference type="Proteomes" id="UP001216510">
    <property type="component" value="Chromosome"/>
</dbReference>
<dbReference type="Gene3D" id="3.30.420.280">
    <property type="match status" value="1"/>
</dbReference>
<dbReference type="InterPro" id="IPR052380">
    <property type="entry name" value="Viral_DNA_packaging_terminase"/>
</dbReference>
<reference evidence="2 3" key="1">
    <citation type="submission" date="2023-02" db="EMBL/GenBank/DDBJ databases">
        <title>Gemone sequence of Telluria chitinolytica ACM 3522T.</title>
        <authorList>
            <person name="Frediansyah A."/>
            <person name="Miess H."/>
            <person name="Gross H."/>
        </authorList>
    </citation>
    <scope>NUCLEOTIDE SEQUENCE [LARGE SCALE GENOMIC DNA]</scope>
    <source>
        <strain evidence="2 3">ACM 3522</strain>
    </source>
</reference>
<keyword evidence="3" id="KW-1185">Reference proteome</keyword>
<dbReference type="NCBIfam" id="TIGR01547">
    <property type="entry name" value="phage_term_2"/>
    <property type="match status" value="1"/>
</dbReference>
<accession>A0ABY8BG33</accession>
<dbReference type="PANTHER" id="PTHR39184:SF1">
    <property type="entry name" value="PBSX PHAGE TERMINASE LARGE SUBUNIT"/>
    <property type="match status" value="1"/>
</dbReference>
<feature type="domain" description="Phage terminase large subunit N-terminal" evidence="1">
    <location>
        <begin position="17"/>
        <end position="208"/>
    </location>
</feature>
<organism evidence="2 3">
    <name type="scientific">Pseudoduganella chitinolytica</name>
    <dbReference type="NCBI Taxonomy" id="34070"/>
    <lineage>
        <taxon>Bacteria</taxon>
        <taxon>Pseudomonadati</taxon>
        <taxon>Pseudomonadota</taxon>
        <taxon>Betaproteobacteria</taxon>
        <taxon>Burkholderiales</taxon>
        <taxon>Oxalobacteraceae</taxon>
        <taxon>Telluria group</taxon>
        <taxon>Pseudoduganella</taxon>
    </lineage>
</organism>
<proteinExistence type="predicted"/>
<dbReference type="PANTHER" id="PTHR39184">
    <property type="match status" value="1"/>
</dbReference>
<dbReference type="Pfam" id="PF04466">
    <property type="entry name" value="Terminase_3"/>
    <property type="match status" value="1"/>
</dbReference>
<gene>
    <name evidence="2" type="ORF">PX653_08950</name>
</gene>